<evidence type="ECO:0000256" key="1">
    <source>
        <dbReference type="SAM" id="MobiDB-lite"/>
    </source>
</evidence>
<organism evidence="3 4">
    <name type="scientific">Metabacillus lacus</name>
    <dbReference type="NCBI Taxonomy" id="1983721"/>
    <lineage>
        <taxon>Bacteria</taxon>
        <taxon>Bacillati</taxon>
        <taxon>Bacillota</taxon>
        <taxon>Bacilli</taxon>
        <taxon>Bacillales</taxon>
        <taxon>Bacillaceae</taxon>
        <taxon>Metabacillus</taxon>
    </lineage>
</organism>
<feature type="compositionally biased region" description="Acidic residues" evidence="1">
    <location>
        <begin position="166"/>
        <end position="181"/>
    </location>
</feature>
<reference evidence="3 4" key="1">
    <citation type="submission" date="2019-11" db="EMBL/GenBank/DDBJ databases">
        <title>Bacillus lacus genome.</title>
        <authorList>
            <person name="Allen C.J."/>
            <person name="Newman J.D."/>
        </authorList>
    </citation>
    <scope>NUCLEOTIDE SEQUENCE [LARGE SCALE GENOMIC DNA]</scope>
    <source>
        <strain evidence="3 4">KCTC 33946</strain>
    </source>
</reference>
<feature type="compositionally biased region" description="Low complexity" evidence="1">
    <location>
        <begin position="182"/>
        <end position="225"/>
    </location>
</feature>
<accession>A0A7X2IY95</accession>
<feature type="signal peptide" evidence="2">
    <location>
        <begin position="1"/>
        <end position="16"/>
    </location>
</feature>
<dbReference type="Pfam" id="PF09580">
    <property type="entry name" value="Spore_YhcN_YlaJ"/>
    <property type="match status" value="1"/>
</dbReference>
<evidence type="ECO:0000256" key="2">
    <source>
        <dbReference type="SAM" id="SignalP"/>
    </source>
</evidence>
<dbReference type="PROSITE" id="PS51257">
    <property type="entry name" value="PROKAR_LIPOPROTEIN"/>
    <property type="match status" value="1"/>
</dbReference>
<sequence>MRCSLLSLFICSILLAACNAGDQAREENASDNNNKPITVKNSVNENSIDTKNGQEIAQHLVGIANRIPDVNDAAAVVLGNTAVVGIDVNAELDRNKVESIKYAVSESLTHDRYGENAIVIADADTTVRLRKMGEEIQNGRPVAGVLDELAAIVGRLMPDAPSDIIDNQEESPTEQDNDQLNEQEQQNLNQQQDSQSNHYMKQNQQNQNRRNQNNENQNQNRQLNH</sequence>
<keyword evidence="3" id="KW-0449">Lipoprotein</keyword>
<feature type="chain" id="PRO_5039619684" evidence="2">
    <location>
        <begin position="17"/>
        <end position="225"/>
    </location>
</feature>
<evidence type="ECO:0000313" key="3">
    <source>
        <dbReference type="EMBL" id="MRX71682.1"/>
    </source>
</evidence>
<protein>
    <submittedName>
        <fullName evidence="3">YhcN/YlaJ family sporulation lipoprotein</fullName>
    </submittedName>
</protein>
<dbReference type="GO" id="GO:0030435">
    <property type="term" value="P:sporulation resulting in formation of a cellular spore"/>
    <property type="evidence" value="ECO:0007669"/>
    <property type="project" value="InterPro"/>
</dbReference>
<dbReference type="NCBIfam" id="TIGR02898">
    <property type="entry name" value="spore_YhcN_YlaJ"/>
    <property type="match status" value="1"/>
</dbReference>
<dbReference type="EMBL" id="WKKI01000006">
    <property type="protein sequence ID" value="MRX71682.1"/>
    <property type="molecule type" value="Genomic_DNA"/>
</dbReference>
<proteinExistence type="predicted"/>
<evidence type="ECO:0000313" key="4">
    <source>
        <dbReference type="Proteomes" id="UP000448867"/>
    </source>
</evidence>
<dbReference type="RefSeq" id="WP_154306812.1">
    <property type="nucleotide sequence ID" value="NZ_WKKI01000006.1"/>
</dbReference>
<name>A0A7X2IY95_9BACI</name>
<dbReference type="AlphaFoldDB" id="A0A7X2IY95"/>
<keyword evidence="4" id="KW-1185">Reference proteome</keyword>
<dbReference type="OrthoDB" id="2381329at2"/>
<dbReference type="Proteomes" id="UP000448867">
    <property type="component" value="Unassembled WGS sequence"/>
</dbReference>
<keyword evidence="2" id="KW-0732">Signal</keyword>
<dbReference type="InterPro" id="IPR014247">
    <property type="entry name" value="Spore_lipoprot_YhcN/YlaJ"/>
</dbReference>
<dbReference type="InterPro" id="IPR019076">
    <property type="entry name" value="Spore_lipoprot_YhcN/YlaJ-like"/>
</dbReference>
<feature type="region of interest" description="Disordered" evidence="1">
    <location>
        <begin position="160"/>
        <end position="225"/>
    </location>
</feature>
<comment type="caution">
    <text evidence="3">The sequence shown here is derived from an EMBL/GenBank/DDBJ whole genome shotgun (WGS) entry which is preliminary data.</text>
</comment>
<gene>
    <name evidence="3" type="ORF">GJU40_05770</name>
</gene>